<dbReference type="AlphaFoldDB" id="A0A2H0QVC5"/>
<name>A0A2H0QVC5_9BACT</name>
<evidence type="ECO:0000256" key="2">
    <source>
        <dbReference type="SAM" id="SignalP"/>
    </source>
</evidence>
<keyword evidence="1" id="KW-0812">Transmembrane</keyword>
<dbReference type="InterPro" id="IPR043993">
    <property type="entry name" value="T4SS_pilin"/>
</dbReference>
<gene>
    <name evidence="3" type="ORF">COV34_01335</name>
</gene>
<evidence type="ECO:0000256" key="1">
    <source>
        <dbReference type="SAM" id="Phobius"/>
    </source>
</evidence>
<feature type="transmembrane region" description="Helical" evidence="1">
    <location>
        <begin position="80"/>
        <end position="103"/>
    </location>
</feature>
<feature type="signal peptide" evidence="2">
    <location>
        <begin position="1"/>
        <end position="25"/>
    </location>
</feature>
<keyword evidence="1" id="KW-0472">Membrane</keyword>
<evidence type="ECO:0000313" key="3">
    <source>
        <dbReference type="EMBL" id="PIR38240.1"/>
    </source>
</evidence>
<dbReference type="Proteomes" id="UP000231333">
    <property type="component" value="Unassembled WGS sequence"/>
</dbReference>
<dbReference type="Pfam" id="PF18895">
    <property type="entry name" value="T4SS_pilin"/>
    <property type="match status" value="1"/>
</dbReference>
<proteinExistence type="predicted"/>
<feature type="transmembrane region" description="Helical" evidence="1">
    <location>
        <begin position="115"/>
        <end position="137"/>
    </location>
</feature>
<keyword evidence="2" id="KW-0732">Signal</keyword>
<protein>
    <submittedName>
        <fullName evidence="3">Uncharacterized protein</fullName>
    </submittedName>
</protein>
<evidence type="ECO:0000313" key="4">
    <source>
        <dbReference type="Proteomes" id="UP000231333"/>
    </source>
</evidence>
<feature type="chain" id="PRO_5013769413" evidence="2">
    <location>
        <begin position="26"/>
        <end position="149"/>
    </location>
</feature>
<sequence length="149" mass="15376">MKYIFITVIQAVFIGMFMISSVSFAETGIEPGTPSGGGTGIEPGTPGGSPASHQINFQNPLSLGENATISTFIESILRNIVVPIGAVVSVFFIIYAGFLFVTARGSEDKVTKAKTALLNAVIGTVIILGSWVIAQAISGTVSQLGGPTL</sequence>
<reference evidence="3 4" key="1">
    <citation type="submission" date="2017-09" db="EMBL/GenBank/DDBJ databases">
        <title>Depth-based differentiation of microbial function through sediment-hosted aquifers and enrichment of novel symbionts in the deep terrestrial subsurface.</title>
        <authorList>
            <person name="Probst A.J."/>
            <person name="Ladd B."/>
            <person name="Jarett J.K."/>
            <person name="Geller-Mcgrath D.E."/>
            <person name="Sieber C.M."/>
            <person name="Emerson J.B."/>
            <person name="Anantharaman K."/>
            <person name="Thomas B.C."/>
            <person name="Malmstrom R."/>
            <person name="Stieglmeier M."/>
            <person name="Klingl A."/>
            <person name="Woyke T."/>
            <person name="Ryan C.M."/>
            <person name="Banfield J.F."/>
        </authorList>
    </citation>
    <scope>NUCLEOTIDE SEQUENCE [LARGE SCALE GENOMIC DNA]</scope>
    <source>
        <strain evidence="3">CG10_big_fil_rev_8_21_14_0_10_42_12</strain>
    </source>
</reference>
<accession>A0A2H0QVC5</accession>
<comment type="caution">
    <text evidence="3">The sequence shown here is derived from an EMBL/GenBank/DDBJ whole genome shotgun (WGS) entry which is preliminary data.</text>
</comment>
<organism evidence="3 4">
    <name type="scientific">Candidatus Zambryskibacteria bacterium CG10_big_fil_rev_8_21_14_0_10_42_12</name>
    <dbReference type="NCBI Taxonomy" id="1975115"/>
    <lineage>
        <taxon>Bacteria</taxon>
        <taxon>Candidatus Zambryskiibacteriota</taxon>
    </lineage>
</organism>
<dbReference type="EMBL" id="PCXL01000011">
    <property type="protein sequence ID" value="PIR38240.1"/>
    <property type="molecule type" value="Genomic_DNA"/>
</dbReference>
<keyword evidence="1" id="KW-1133">Transmembrane helix</keyword>